<feature type="domain" description="DUF5615" evidence="1">
    <location>
        <begin position="1"/>
        <end position="106"/>
    </location>
</feature>
<dbReference type="AlphaFoldDB" id="I4EHN6"/>
<dbReference type="SUPFAM" id="SSF88723">
    <property type="entry name" value="PIN domain-like"/>
    <property type="match status" value="1"/>
</dbReference>
<evidence type="ECO:0000259" key="1">
    <source>
        <dbReference type="Pfam" id="PF18480"/>
    </source>
</evidence>
<accession>I4EHN6</accession>
<dbReference type="InterPro" id="IPR029060">
    <property type="entry name" value="PIN-like_dom_sf"/>
</dbReference>
<proteinExistence type="predicted"/>
<name>I4EHN6_9BACT</name>
<dbReference type="Pfam" id="PF18480">
    <property type="entry name" value="DUF5615"/>
    <property type="match status" value="1"/>
</dbReference>
<dbReference type="InterPro" id="IPR041049">
    <property type="entry name" value="DUF5615"/>
</dbReference>
<sequence>MRFLLDESVEFRIATYLAQLGHDVRSIACDYSPGIKDHEVLALAQSEQRILITNDRDFGELIFRQALPHCGVILLRLPYPDLAPKLERLRVALERYSPDTGQFLVVTPRSIRVRRSHRH</sequence>
<dbReference type="OrthoDB" id="9806751at2"/>
<protein>
    <recommendedName>
        <fullName evidence="1">DUF5615 domain-containing protein</fullName>
    </recommendedName>
</protein>
<organism evidence="2 3">
    <name type="scientific">Nitrolancea hollandica Lb</name>
    <dbReference type="NCBI Taxonomy" id="1129897"/>
    <lineage>
        <taxon>Bacteria</taxon>
        <taxon>Pseudomonadati</taxon>
        <taxon>Thermomicrobiota</taxon>
        <taxon>Thermomicrobia</taxon>
        <taxon>Sphaerobacterales</taxon>
        <taxon>Sphaerobacterineae</taxon>
        <taxon>Sphaerobacteraceae</taxon>
        <taxon>Nitrolancea</taxon>
    </lineage>
</organism>
<evidence type="ECO:0000313" key="3">
    <source>
        <dbReference type="Proteomes" id="UP000004221"/>
    </source>
</evidence>
<keyword evidence="3" id="KW-1185">Reference proteome</keyword>
<gene>
    <name evidence="2" type="ORF">NITHO_3210006</name>
</gene>
<dbReference type="Proteomes" id="UP000004221">
    <property type="component" value="Unassembled WGS sequence"/>
</dbReference>
<evidence type="ECO:0000313" key="2">
    <source>
        <dbReference type="EMBL" id="CCF84198.1"/>
    </source>
</evidence>
<reference evidence="2 3" key="1">
    <citation type="journal article" date="2012" name="ISME J.">
        <title>Nitrification expanded: discovery, physiology and genomics of a nitrite-oxidizing bacterium from the phylum Chloroflexi.</title>
        <authorList>
            <person name="Sorokin D.Y."/>
            <person name="Lucker S."/>
            <person name="Vejmelkova D."/>
            <person name="Kostrikina N.A."/>
            <person name="Kleerebezem R."/>
            <person name="Rijpstra W.I."/>
            <person name="Damste J.S."/>
            <person name="Le Paslier D."/>
            <person name="Muyzer G."/>
            <person name="Wagner M."/>
            <person name="van Loosdrecht M.C."/>
            <person name="Daims H."/>
        </authorList>
    </citation>
    <scope>NUCLEOTIDE SEQUENCE [LARGE SCALE GENOMIC DNA]</scope>
    <source>
        <strain evidence="3">none</strain>
    </source>
</reference>
<comment type="caution">
    <text evidence="2">The sequence shown here is derived from an EMBL/GenBank/DDBJ whole genome shotgun (WGS) entry which is preliminary data.</text>
</comment>
<dbReference type="RefSeq" id="WP_008478186.1">
    <property type="nucleotide sequence ID" value="NZ_CAGS01000248.1"/>
</dbReference>
<dbReference type="EMBL" id="CAGS01000248">
    <property type="protein sequence ID" value="CCF84198.1"/>
    <property type="molecule type" value="Genomic_DNA"/>
</dbReference>